<dbReference type="EMBL" id="JAHKNI010000002">
    <property type="protein sequence ID" value="MBU3061586.1"/>
    <property type="molecule type" value="Genomic_DNA"/>
</dbReference>
<comment type="function">
    <text evidence="2">Antitoxin component of a type II toxin-antitoxin (TA) system.</text>
</comment>
<reference evidence="3 4" key="1">
    <citation type="submission" date="2021-06" db="EMBL/GenBank/DDBJ databases">
        <title>Actinomycetes sequencing.</title>
        <authorList>
            <person name="Shan Q."/>
        </authorList>
    </citation>
    <scope>NUCLEOTIDE SEQUENCE [LARGE SCALE GENOMIC DNA]</scope>
    <source>
        <strain evidence="3 4">NEAU-G5</strain>
    </source>
</reference>
<evidence type="ECO:0000313" key="4">
    <source>
        <dbReference type="Proteomes" id="UP000733379"/>
    </source>
</evidence>
<dbReference type="NCBIfam" id="TIGR01552">
    <property type="entry name" value="phd_fam"/>
    <property type="match status" value="1"/>
</dbReference>
<dbReference type="InterPro" id="IPR006442">
    <property type="entry name" value="Antitoxin_Phd/YefM"/>
</dbReference>
<dbReference type="SUPFAM" id="SSF143120">
    <property type="entry name" value="YefM-like"/>
    <property type="match status" value="1"/>
</dbReference>
<evidence type="ECO:0000313" key="3">
    <source>
        <dbReference type="EMBL" id="MBU3061586.1"/>
    </source>
</evidence>
<dbReference type="InterPro" id="IPR036165">
    <property type="entry name" value="YefM-like_sf"/>
</dbReference>
<dbReference type="RefSeq" id="WP_215916447.1">
    <property type="nucleotide sequence ID" value="NZ_JAHKNI010000002.1"/>
</dbReference>
<dbReference type="Proteomes" id="UP000733379">
    <property type="component" value="Unassembled WGS sequence"/>
</dbReference>
<evidence type="ECO:0000256" key="2">
    <source>
        <dbReference type="RuleBase" id="RU362080"/>
    </source>
</evidence>
<dbReference type="InterPro" id="IPR051405">
    <property type="entry name" value="phD/YefM_antitoxin"/>
</dbReference>
<comment type="caution">
    <text evidence="3">The sequence shown here is derived from an EMBL/GenBank/DDBJ whole genome shotgun (WGS) entry which is preliminary data.</text>
</comment>
<protein>
    <recommendedName>
        <fullName evidence="2">Antitoxin</fullName>
    </recommendedName>
</protein>
<organism evidence="3 4">
    <name type="scientific">Nocardia albiluteola</name>
    <dbReference type="NCBI Taxonomy" id="2842303"/>
    <lineage>
        <taxon>Bacteria</taxon>
        <taxon>Bacillati</taxon>
        <taxon>Actinomycetota</taxon>
        <taxon>Actinomycetes</taxon>
        <taxon>Mycobacteriales</taxon>
        <taxon>Nocardiaceae</taxon>
        <taxon>Nocardia</taxon>
    </lineage>
</organism>
<dbReference type="Gene3D" id="3.40.1620.10">
    <property type="entry name" value="YefM-like domain"/>
    <property type="match status" value="1"/>
</dbReference>
<comment type="similarity">
    <text evidence="1 2">Belongs to the phD/YefM antitoxin family.</text>
</comment>
<accession>A0ABS6AWK8</accession>
<dbReference type="Gene3D" id="1.10.1220.170">
    <property type="match status" value="1"/>
</dbReference>
<proteinExistence type="inferred from homology"/>
<dbReference type="PANTHER" id="PTHR33713">
    <property type="entry name" value="ANTITOXIN YAFN-RELATED"/>
    <property type="match status" value="1"/>
</dbReference>
<dbReference type="Pfam" id="PF02604">
    <property type="entry name" value="PhdYeFM_antitox"/>
    <property type="match status" value="1"/>
</dbReference>
<name>A0ABS6AWK8_9NOCA</name>
<sequence>MTTIPVVEARQQFSALVDDAVKTHNRVHVTRNGKPAVVLLSSEDYESLMETIDVLSDRALVRDIIESTADEAAGRYFTGEEMTEIMAARATGIDLGDHVDVIADMHAAGVPDAVCMTALRAMIAAATA</sequence>
<keyword evidence="4" id="KW-1185">Reference proteome</keyword>
<gene>
    <name evidence="3" type="ORF">KO481_08625</name>
</gene>
<evidence type="ECO:0000256" key="1">
    <source>
        <dbReference type="ARBA" id="ARBA00009981"/>
    </source>
</evidence>
<dbReference type="PANTHER" id="PTHR33713:SF10">
    <property type="entry name" value="ANTITOXIN YAFN"/>
    <property type="match status" value="1"/>
</dbReference>